<dbReference type="Gene3D" id="3.40.850.10">
    <property type="entry name" value="Kinesin motor domain"/>
    <property type="match status" value="1"/>
</dbReference>
<dbReference type="SMART" id="SM00129">
    <property type="entry name" value="KISc"/>
    <property type="match status" value="1"/>
</dbReference>
<dbReference type="AlphaFoldDB" id="A0AAD5AGB0"/>
<comment type="caution">
    <text evidence="13">The sequence shown here is derived from an EMBL/GenBank/DDBJ whole genome shotgun (WGS) entry which is preliminary data.</text>
</comment>
<keyword evidence="14" id="KW-1185">Reference proteome</keyword>
<evidence type="ECO:0000256" key="5">
    <source>
        <dbReference type="ARBA" id="ARBA00022840"/>
    </source>
</evidence>
<evidence type="ECO:0000256" key="4">
    <source>
        <dbReference type="ARBA" id="ARBA00022741"/>
    </source>
</evidence>
<proteinExistence type="inferred from homology"/>
<feature type="region of interest" description="Disordered" evidence="11">
    <location>
        <begin position="801"/>
        <end position="837"/>
    </location>
</feature>
<accession>A0AAD5AGB0</accession>
<keyword evidence="7 9" id="KW-0505">Motor protein</keyword>
<feature type="compositionally biased region" description="Polar residues" evidence="11">
    <location>
        <begin position="1026"/>
        <end position="1045"/>
    </location>
</feature>
<evidence type="ECO:0000256" key="8">
    <source>
        <dbReference type="ARBA" id="ARBA00023212"/>
    </source>
</evidence>
<dbReference type="PRINTS" id="PR00380">
    <property type="entry name" value="KINESINHEAVY"/>
</dbReference>
<dbReference type="PROSITE" id="PS00411">
    <property type="entry name" value="KINESIN_MOTOR_1"/>
    <property type="match status" value="1"/>
</dbReference>
<dbReference type="Gene3D" id="2.60.200.20">
    <property type="match status" value="1"/>
</dbReference>
<evidence type="ECO:0000256" key="3">
    <source>
        <dbReference type="ARBA" id="ARBA00022701"/>
    </source>
</evidence>
<keyword evidence="2" id="KW-0963">Cytoplasm</keyword>
<evidence type="ECO:0000256" key="7">
    <source>
        <dbReference type="ARBA" id="ARBA00023175"/>
    </source>
</evidence>
<dbReference type="InterPro" id="IPR008984">
    <property type="entry name" value="SMAD_FHA_dom_sf"/>
</dbReference>
<keyword evidence="3" id="KW-0493">Microtubule</keyword>
<dbReference type="PANTHER" id="PTHR47117">
    <property type="entry name" value="STAR-RELATED LIPID TRANSFER PROTEIN 9"/>
    <property type="match status" value="1"/>
</dbReference>
<feature type="region of interest" description="Disordered" evidence="11">
    <location>
        <begin position="882"/>
        <end position="1169"/>
    </location>
</feature>
<dbReference type="Proteomes" id="UP001205998">
    <property type="component" value="Unassembled WGS sequence"/>
</dbReference>
<evidence type="ECO:0000256" key="6">
    <source>
        <dbReference type="ARBA" id="ARBA00023054"/>
    </source>
</evidence>
<organism evidence="13 14">
    <name type="scientific">Silurus asotus</name>
    <name type="common">Amur catfish</name>
    <name type="synonym">Parasilurus asotus</name>
    <dbReference type="NCBI Taxonomy" id="30991"/>
    <lineage>
        <taxon>Eukaryota</taxon>
        <taxon>Metazoa</taxon>
        <taxon>Chordata</taxon>
        <taxon>Craniata</taxon>
        <taxon>Vertebrata</taxon>
        <taxon>Euteleostomi</taxon>
        <taxon>Actinopterygii</taxon>
        <taxon>Neopterygii</taxon>
        <taxon>Teleostei</taxon>
        <taxon>Ostariophysi</taxon>
        <taxon>Siluriformes</taxon>
        <taxon>Siluridae</taxon>
        <taxon>Silurus</taxon>
    </lineage>
</organism>
<feature type="coiled-coil region" evidence="10">
    <location>
        <begin position="842"/>
        <end position="869"/>
    </location>
</feature>
<dbReference type="InterPro" id="IPR001752">
    <property type="entry name" value="Kinesin_motor_dom"/>
</dbReference>
<dbReference type="GO" id="GO:0007018">
    <property type="term" value="P:microtubule-based movement"/>
    <property type="evidence" value="ECO:0007669"/>
    <property type="project" value="InterPro"/>
</dbReference>
<dbReference type="InterPro" id="IPR036961">
    <property type="entry name" value="Kinesin_motor_dom_sf"/>
</dbReference>
<dbReference type="InterPro" id="IPR032405">
    <property type="entry name" value="Kinesin_assoc"/>
</dbReference>
<dbReference type="GO" id="GO:0008017">
    <property type="term" value="F:microtubule binding"/>
    <property type="evidence" value="ECO:0007669"/>
    <property type="project" value="InterPro"/>
</dbReference>
<dbReference type="GO" id="GO:0005524">
    <property type="term" value="F:ATP binding"/>
    <property type="evidence" value="ECO:0007669"/>
    <property type="project" value="UniProtKB-UniRule"/>
</dbReference>
<evidence type="ECO:0000313" key="14">
    <source>
        <dbReference type="Proteomes" id="UP001205998"/>
    </source>
</evidence>
<name>A0AAD5AGB0_SILAS</name>
<feature type="compositionally biased region" description="Basic and acidic residues" evidence="11">
    <location>
        <begin position="1014"/>
        <end position="1024"/>
    </location>
</feature>
<keyword evidence="8" id="KW-0206">Cytoskeleton</keyword>
<dbReference type="GO" id="GO:0048731">
    <property type="term" value="P:system development"/>
    <property type="evidence" value="ECO:0007669"/>
    <property type="project" value="UniProtKB-ARBA"/>
</dbReference>
<evidence type="ECO:0000256" key="1">
    <source>
        <dbReference type="ARBA" id="ARBA00004245"/>
    </source>
</evidence>
<feature type="compositionally biased region" description="Basic and acidic residues" evidence="11">
    <location>
        <begin position="811"/>
        <end position="829"/>
    </location>
</feature>
<dbReference type="EMBL" id="MU554589">
    <property type="protein sequence ID" value="KAI5615771.1"/>
    <property type="molecule type" value="Genomic_DNA"/>
</dbReference>
<dbReference type="GO" id="GO:0005874">
    <property type="term" value="C:microtubule"/>
    <property type="evidence" value="ECO:0007669"/>
    <property type="project" value="UniProtKB-KW"/>
</dbReference>
<dbReference type="SUPFAM" id="SSF52540">
    <property type="entry name" value="P-loop containing nucleoside triphosphate hydrolases"/>
    <property type="match status" value="1"/>
</dbReference>
<dbReference type="InterPro" id="IPR027417">
    <property type="entry name" value="P-loop_NTPase"/>
</dbReference>
<protein>
    <submittedName>
        <fullName evidence="13">Kinesin-like protein KIF1C isoform X2</fullName>
    </submittedName>
</protein>
<dbReference type="Gene3D" id="6.10.250.2520">
    <property type="match status" value="1"/>
</dbReference>
<feature type="compositionally biased region" description="Basic residues" evidence="11">
    <location>
        <begin position="1046"/>
        <end position="1066"/>
    </location>
</feature>
<dbReference type="Pfam" id="PF16183">
    <property type="entry name" value="Kinesin_assoc"/>
    <property type="match status" value="1"/>
</dbReference>
<evidence type="ECO:0000256" key="11">
    <source>
        <dbReference type="SAM" id="MobiDB-lite"/>
    </source>
</evidence>
<evidence type="ECO:0000313" key="13">
    <source>
        <dbReference type="EMBL" id="KAI5615771.1"/>
    </source>
</evidence>
<dbReference type="InterPro" id="IPR000253">
    <property type="entry name" value="FHA_dom"/>
</dbReference>
<dbReference type="SUPFAM" id="SSF49879">
    <property type="entry name" value="SMAD/FHA domain"/>
    <property type="match status" value="1"/>
</dbReference>
<dbReference type="FunFam" id="3.40.850.10:FF:000004">
    <property type="entry name" value="Kinesin-like protein isoform 2"/>
    <property type="match status" value="1"/>
</dbReference>
<feature type="compositionally biased region" description="Polar residues" evidence="11">
    <location>
        <begin position="945"/>
        <end position="968"/>
    </location>
</feature>
<keyword evidence="4 9" id="KW-0547">Nucleotide-binding</keyword>
<dbReference type="CDD" id="cd01365">
    <property type="entry name" value="KISc_KIF1A_KIF1B"/>
    <property type="match status" value="1"/>
</dbReference>
<feature type="binding site" evidence="9">
    <location>
        <begin position="96"/>
        <end position="103"/>
    </location>
    <ligand>
        <name>ATP</name>
        <dbReference type="ChEBI" id="CHEBI:30616"/>
    </ligand>
</feature>
<feature type="compositionally biased region" description="Polar residues" evidence="11">
    <location>
        <begin position="1099"/>
        <end position="1128"/>
    </location>
</feature>
<comment type="subcellular location">
    <subcellularLocation>
        <location evidence="1">Cytoplasm</location>
        <location evidence="1">Cytoskeleton</location>
    </subcellularLocation>
</comment>
<feature type="coiled-coil region" evidence="10">
    <location>
        <begin position="624"/>
        <end position="658"/>
    </location>
</feature>
<dbReference type="PANTHER" id="PTHR47117:SF9">
    <property type="entry name" value="KINESIN-LIKE PROTEIN KIF1C ISOFORM X1"/>
    <property type="match status" value="1"/>
</dbReference>
<reference evidence="13" key="1">
    <citation type="submission" date="2018-07" db="EMBL/GenBank/DDBJ databases">
        <title>Comparative genomics of catfishes provides insights into carnivory and benthic adaptation.</title>
        <authorList>
            <person name="Zhang Y."/>
            <person name="Wang D."/>
            <person name="Peng Z."/>
            <person name="Zheng S."/>
            <person name="Shao F."/>
            <person name="Tao W."/>
        </authorList>
    </citation>
    <scope>NUCLEOTIDE SEQUENCE</scope>
    <source>
        <strain evidence="13">Chongqing</strain>
    </source>
</reference>
<keyword evidence="5 9" id="KW-0067">ATP-binding</keyword>
<evidence type="ECO:0000256" key="2">
    <source>
        <dbReference type="ARBA" id="ARBA00022490"/>
    </source>
</evidence>
<dbReference type="Pfam" id="PF00225">
    <property type="entry name" value="Kinesin"/>
    <property type="match status" value="1"/>
</dbReference>
<dbReference type="InterPro" id="IPR019821">
    <property type="entry name" value="Kinesin_motor_CS"/>
</dbReference>
<sequence>MASSVKVAVRVRPFNNRETNRAAKCVIQMQDKSTCIINPKQPKDTPKSFTFDYSYWSHSTEEDPCFASQRKVYLDIGEEMLLHAFEGYNVCIFAYGQTGAGKSYTMMGKQEPEQQGIIPQLCEDLFKRTAENDDPDLSYSVEVSYMEIYCERVRDLLNPKCRGPLRVREHPIMGPYVEDLSKMAVTSYSDIADLMDCGNKARTVAATNMNETSSRSHAVFTILFTQRRHDQFTNLNTEKVSKISLVDLAGSERADSSGAKGMRLKEGANINKSLTTLGKVISALAEMQSTKKRKSDFIPYRDSVLTWLLRENLGGNSRTAMIAALSPADINYEETLSTLRYADRAKQIRCNAIINEDPNARLVRELKEEVSRLKELLLAQGLSDLIPVAGTSAVGGPGVPKQSSVPDAQITHDAPMEDLQPTSPVKPISKEEAVERLKETEKIIAELNETWEDKLRKTESIRLERESLLAEMGVSIREDGGTVGVFSPKKTPHLVNLNEDPLMSECLLYYIKDGITRVGQEDVDIRLSGQFIKELHCVFCSEVDENGEVIVTLEPLPGAETYVNGKQITEGAVLRQGNRIVMGKNHVFRFNHPEQARLERERSATQDQQGEQVDWSYAQKELLEKQGIDIKQEMERRLQDLENQYRKEKEEADQLLEQHRLYADSDSGDDSDKRSCEESWRLISSLREKLPANKVQSIVKKCGLPSSGKRREPLRVYQIPQRRRLPANLETKQHPSVEELRTQAVKEICYEVALGDFRHTRQEIEALSIVRMKELCRTYGQRDPQERESWRSVAKDVWNTVGIGEDEPEAEEKPGGGREREKERGRGPEGGKTNMGDLKAHIDKLTDILQEVKLQNNMKDEEIKSLRDRMVKMESIFPVELQEDEDSMADTGEALTEEEAEQPGWRNEEDGGYRRGRHRWQYPDRYQDVKRRRGNGAPANPQMGRPQNNPFCSSGGSGRIPNTFSAPQTARVPNGPFLPGTGRFLPPLERKLQFPFKGNSQQRGFHWVPSANQREPDMQQEGKDSVSCSSPVHTFQSPPSPNKGQWQRRNHGNRGRGNRNRSRNRGRNPFDGFVQNQHENDGEQKDDAGPYPRAKYTWYNPNSGPVQDGAQQNHEQSKQGFQKHQNQYYYVPPRLQSSPPGKIQNWAGESSSPVNAPPIRHEITSPMET</sequence>
<dbReference type="PROSITE" id="PS50067">
    <property type="entry name" value="KINESIN_MOTOR_2"/>
    <property type="match status" value="1"/>
</dbReference>
<dbReference type="Pfam" id="PF00498">
    <property type="entry name" value="FHA"/>
    <property type="match status" value="1"/>
</dbReference>
<evidence type="ECO:0000256" key="9">
    <source>
        <dbReference type="PROSITE-ProRule" id="PRU00283"/>
    </source>
</evidence>
<evidence type="ECO:0000259" key="12">
    <source>
        <dbReference type="PROSITE" id="PS50067"/>
    </source>
</evidence>
<feature type="compositionally biased region" description="Basic and acidic residues" evidence="11">
    <location>
        <begin position="1078"/>
        <end position="1088"/>
    </location>
</feature>
<gene>
    <name evidence="13" type="ORF">C0J50_0452</name>
</gene>
<evidence type="ECO:0000256" key="10">
    <source>
        <dbReference type="SAM" id="Coils"/>
    </source>
</evidence>
<comment type="similarity">
    <text evidence="9">Belongs to the TRAFAC class myosin-kinesin ATPase superfamily. Kinesin family.</text>
</comment>
<keyword evidence="6 10" id="KW-0175">Coiled coil</keyword>
<dbReference type="GO" id="GO:0003777">
    <property type="term" value="F:microtubule motor activity"/>
    <property type="evidence" value="ECO:0007669"/>
    <property type="project" value="InterPro"/>
</dbReference>
<feature type="domain" description="Kinesin motor" evidence="12">
    <location>
        <begin position="4"/>
        <end position="348"/>
    </location>
</feature>
<dbReference type="FunFam" id="2.60.200.20:FF:000001">
    <property type="entry name" value="Kinesin family member 1B"/>
    <property type="match status" value="1"/>
</dbReference>